<organism evidence="14 15">
    <name type="scientific">Rouxiella chamberiensis</name>
    <dbReference type="NCBI Taxonomy" id="1513468"/>
    <lineage>
        <taxon>Bacteria</taxon>
        <taxon>Pseudomonadati</taxon>
        <taxon>Pseudomonadota</taxon>
        <taxon>Gammaproteobacteria</taxon>
        <taxon>Enterobacterales</taxon>
        <taxon>Yersiniaceae</taxon>
        <taxon>Rouxiella</taxon>
    </lineage>
</organism>
<dbReference type="InterPro" id="IPR003895">
    <property type="entry name" value="T3SS_SctE/BipB"/>
</dbReference>
<evidence type="ECO:0000256" key="3">
    <source>
        <dbReference type="ARBA" id="ARBA00022525"/>
    </source>
</evidence>
<evidence type="ECO:0000256" key="7">
    <source>
        <dbReference type="ARBA" id="ARBA00023026"/>
    </source>
</evidence>
<evidence type="ECO:0000256" key="5">
    <source>
        <dbReference type="ARBA" id="ARBA00022870"/>
    </source>
</evidence>
<dbReference type="EMBL" id="CP114058">
    <property type="protein sequence ID" value="WAT02665.1"/>
    <property type="molecule type" value="Genomic_DNA"/>
</dbReference>
<evidence type="ECO:0000256" key="2">
    <source>
        <dbReference type="ARBA" id="ARBA00004613"/>
    </source>
</evidence>
<keyword evidence="5" id="KW-1043">Host membrane</keyword>
<evidence type="ECO:0000256" key="1">
    <source>
        <dbReference type="ARBA" id="ARBA00004301"/>
    </source>
</evidence>
<feature type="coiled-coil region" evidence="10">
    <location>
        <begin position="271"/>
        <end position="307"/>
    </location>
</feature>
<feature type="transmembrane region" description="Helical" evidence="11">
    <location>
        <begin position="320"/>
        <end position="353"/>
    </location>
</feature>
<evidence type="ECO:0000256" key="10">
    <source>
        <dbReference type="SAM" id="Coils"/>
    </source>
</evidence>
<evidence type="ECO:0000259" key="13">
    <source>
        <dbReference type="Pfam" id="PF16535"/>
    </source>
</evidence>
<evidence type="ECO:0000256" key="6">
    <source>
        <dbReference type="ARBA" id="ARBA00022989"/>
    </source>
</evidence>
<dbReference type="Pfam" id="PF16535">
    <property type="entry name" value="T3SSipB"/>
    <property type="match status" value="1"/>
</dbReference>
<gene>
    <name evidence="14" type="primary">sctE</name>
    <name evidence="14" type="ORF">O1V66_09055</name>
</gene>
<accession>A0ABY7HU26</accession>
<feature type="domain" description="IpaB/BipB/SctE N-terminal" evidence="13">
    <location>
        <begin position="86"/>
        <end position="221"/>
    </location>
</feature>
<keyword evidence="3" id="KW-0964">Secreted</keyword>
<comment type="subcellular location">
    <subcellularLocation>
        <location evidence="1">Host membrane</location>
        <topology evidence="1">Multi-pass membrane protein</topology>
    </subcellularLocation>
    <subcellularLocation>
        <location evidence="2">Secreted</location>
    </subcellularLocation>
</comment>
<keyword evidence="7" id="KW-0843">Virulence</keyword>
<comment type="similarity">
    <text evidence="9">Belongs to the SctE/SipB/YopB family.</text>
</comment>
<sequence length="586" mass="63009">MTENIQHSLRWPLPNSASMNESAEVGSLSSIFVINNKMLRHSLTLPVCKVESQNVTSNTLEMRHNVPELVPPKSFADNSRVKVRGLTVLVGELMQILAQNNTDKLKSRLRQLSVLGESRAASRQLLLVQYQKALKESELACATAAVDKNSCESALALLDESAAKLEAAKDKLANLDPSDKEYAHAKKLMPRLSCSTASLNPAQKQARQKALVSAHIAFEKVKAADLCWEKMQKTVGIEPESLSAANKRHFTGLAAMTLLMNELSQLIGKNADSKLKANAELSQKLQEARQIEMLEKAKEQAKAIEKAERIGKVMGCVGKILGGLLTVVSIVGAVFTGGASLALAAVGIALMVADPIVKATTGKSLTDRIMAPILQHVIQPMMKMIADAINSALKKLGVKDDISNLVSTIVSAIVMVVMIIAITVAAKTAGKALFKKLMPMFRKVLTRVMTKVVPSVIKNGANKISKVVAKNFAKMGNSLGLDGGPASFRSFARGINHTAIAAESIKVSVDTSNATVTGLAIKEITKKESEIVVAMADIKAMSKYIKLAIDVFAADMKASQEAVEQMSAINLDRQKANLFILNPRQA</sequence>
<evidence type="ECO:0000256" key="8">
    <source>
        <dbReference type="ARBA" id="ARBA00023136"/>
    </source>
</evidence>
<evidence type="ECO:0000256" key="9">
    <source>
        <dbReference type="ARBA" id="ARBA00035640"/>
    </source>
</evidence>
<dbReference type="Proteomes" id="UP001164712">
    <property type="component" value="Chromosome"/>
</dbReference>
<dbReference type="Gene3D" id="1.20.120.330">
    <property type="entry name" value="Nucleotidyltransferases domain 2"/>
    <property type="match status" value="1"/>
</dbReference>
<reference evidence="14" key="1">
    <citation type="submission" date="2022-12" db="EMBL/GenBank/DDBJ databases">
        <title>Complete genome sequence of an Australian strain of Rouxiella badensis DAR84756 and resolution of the R. badensis DSM100043 and R. chamberiensis DSM28324 genomes.</title>
        <authorList>
            <person name="Paul S."/>
            <person name="Anderson P.J."/>
            <person name="Maynard G."/>
            <person name="Dyall-Smith M."/>
            <person name="Kudinha T."/>
        </authorList>
    </citation>
    <scope>NUCLEOTIDE SEQUENCE</scope>
    <source>
        <strain evidence="14">DSM 28324</strain>
    </source>
</reference>
<keyword evidence="15" id="KW-1185">Reference proteome</keyword>
<evidence type="ECO:0000313" key="15">
    <source>
        <dbReference type="Proteomes" id="UP001164712"/>
    </source>
</evidence>
<evidence type="ECO:0000259" key="12">
    <source>
        <dbReference type="Pfam" id="PF04888"/>
    </source>
</evidence>
<evidence type="ECO:0000256" key="11">
    <source>
        <dbReference type="SAM" id="Phobius"/>
    </source>
</evidence>
<evidence type="ECO:0000313" key="14">
    <source>
        <dbReference type="EMBL" id="WAT02665.1"/>
    </source>
</evidence>
<evidence type="ECO:0000256" key="4">
    <source>
        <dbReference type="ARBA" id="ARBA00022692"/>
    </source>
</evidence>
<protein>
    <submittedName>
        <fullName evidence="14">Type III secretion system translocon subunit SctE</fullName>
    </submittedName>
</protein>
<proteinExistence type="inferred from homology"/>
<feature type="transmembrane region" description="Helical" evidence="11">
    <location>
        <begin position="405"/>
        <end position="426"/>
    </location>
</feature>
<dbReference type="RefSeq" id="WP_269128271.1">
    <property type="nucleotide sequence ID" value="NZ_CP114058.1"/>
</dbReference>
<keyword evidence="10" id="KW-0175">Coiled coil</keyword>
<keyword evidence="4 11" id="KW-0812">Transmembrane</keyword>
<keyword evidence="8 11" id="KW-0472">Membrane</keyword>
<dbReference type="Pfam" id="PF04888">
    <property type="entry name" value="SseC"/>
    <property type="match status" value="1"/>
</dbReference>
<dbReference type="InterPro" id="IPR032391">
    <property type="entry name" value="IpaB/BipB/SctE_N"/>
</dbReference>
<name>A0ABY7HU26_9GAMM</name>
<dbReference type="PRINTS" id="PR01375">
    <property type="entry name" value="BACINVASINB"/>
</dbReference>
<dbReference type="InterPro" id="IPR006972">
    <property type="entry name" value="BipB-like_C"/>
</dbReference>
<feature type="domain" description="Translocator protein BipB-like C-terminal" evidence="12">
    <location>
        <begin position="259"/>
        <end position="581"/>
    </location>
</feature>
<keyword evidence="6 11" id="KW-1133">Transmembrane helix</keyword>